<proteinExistence type="predicted"/>
<dbReference type="RefSeq" id="XP_013017892.1">
    <property type="nucleotide sequence ID" value="XM_013162438.1"/>
</dbReference>
<dbReference type="HOGENOM" id="CLU_008292_0_0_1"/>
<dbReference type="PANTHER" id="PTHR28208:SF3">
    <property type="entry name" value="PHOSPHATIDATE PHOSPHATASE APP1"/>
    <property type="match status" value="1"/>
</dbReference>
<evidence type="ECO:0000313" key="4">
    <source>
        <dbReference type="Proteomes" id="UP000016088"/>
    </source>
</evidence>
<reference evidence="3 4" key="1">
    <citation type="journal article" date="2011" name="Science">
        <title>Comparative functional genomics of the fission yeasts.</title>
        <authorList>
            <person name="Rhind N."/>
            <person name="Chen Z."/>
            <person name="Yassour M."/>
            <person name="Thompson D.A."/>
            <person name="Haas B.J."/>
            <person name="Habib N."/>
            <person name="Wapinski I."/>
            <person name="Roy S."/>
            <person name="Lin M.F."/>
            <person name="Heiman D.I."/>
            <person name="Young S.K."/>
            <person name="Furuya K."/>
            <person name="Guo Y."/>
            <person name="Pidoux A."/>
            <person name="Chen H.M."/>
            <person name="Robbertse B."/>
            <person name="Goldberg J.M."/>
            <person name="Aoki K."/>
            <person name="Bayne E.H."/>
            <person name="Berlin A.M."/>
            <person name="Desjardins C.A."/>
            <person name="Dobbs E."/>
            <person name="Dukaj L."/>
            <person name="Fan L."/>
            <person name="FitzGerald M.G."/>
            <person name="French C."/>
            <person name="Gujja S."/>
            <person name="Hansen K."/>
            <person name="Keifenheim D."/>
            <person name="Levin J.Z."/>
            <person name="Mosher R.A."/>
            <person name="Mueller C.A."/>
            <person name="Pfiffner J."/>
            <person name="Priest M."/>
            <person name="Russ C."/>
            <person name="Smialowska A."/>
            <person name="Swoboda P."/>
            <person name="Sykes S.M."/>
            <person name="Vaughn M."/>
            <person name="Vengrova S."/>
            <person name="Yoder R."/>
            <person name="Zeng Q."/>
            <person name="Allshire R."/>
            <person name="Baulcombe D."/>
            <person name="Birren B.W."/>
            <person name="Brown W."/>
            <person name="Ekwall K."/>
            <person name="Kellis M."/>
            <person name="Leatherwood J."/>
            <person name="Levin H."/>
            <person name="Margalit H."/>
            <person name="Martienssen R."/>
            <person name="Nieduszynski C.A."/>
            <person name="Spatafora J.W."/>
            <person name="Friedman N."/>
            <person name="Dalgaard J.Z."/>
            <person name="Baumann P."/>
            <person name="Niki H."/>
            <person name="Regev A."/>
            <person name="Nusbaum C."/>
        </authorList>
    </citation>
    <scope>NUCLEOTIDE SEQUENCE [LARGE SCALE GENOMIC DNA]</scope>
    <source>
        <strain evidence="4">yFS286</strain>
    </source>
</reference>
<evidence type="ECO:0000259" key="2">
    <source>
        <dbReference type="Pfam" id="PF09949"/>
    </source>
</evidence>
<evidence type="ECO:0000313" key="3">
    <source>
        <dbReference type="EMBL" id="EPX72252.1"/>
    </source>
</evidence>
<dbReference type="GeneID" id="25029002"/>
<dbReference type="Proteomes" id="UP000016088">
    <property type="component" value="Unassembled WGS sequence"/>
</dbReference>
<feature type="domain" description="Phosphatidate phosphatase APP1 catalytic" evidence="2">
    <location>
        <begin position="277"/>
        <end position="427"/>
    </location>
</feature>
<dbReference type="OrthoDB" id="541883at2759"/>
<feature type="compositionally biased region" description="Polar residues" evidence="1">
    <location>
        <begin position="137"/>
        <end position="149"/>
    </location>
</feature>
<dbReference type="GO" id="GO:0030479">
    <property type="term" value="C:actin cortical patch"/>
    <property type="evidence" value="ECO:0007669"/>
    <property type="project" value="TreeGrafter"/>
</dbReference>
<dbReference type="GO" id="GO:0008195">
    <property type="term" value="F:phosphatidate phosphatase activity"/>
    <property type="evidence" value="ECO:0007669"/>
    <property type="project" value="InterPro"/>
</dbReference>
<organism evidence="3 4">
    <name type="scientific">Schizosaccharomyces octosporus (strain yFS286)</name>
    <name type="common">Fission yeast</name>
    <name type="synonym">Octosporomyces octosporus</name>
    <dbReference type="NCBI Taxonomy" id="483514"/>
    <lineage>
        <taxon>Eukaryota</taxon>
        <taxon>Fungi</taxon>
        <taxon>Dikarya</taxon>
        <taxon>Ascomycota</taxon>
        <taxon>Taphrinomycotina</taxon>
        <taxon>Schizosaccharomycetes</taxon>
        <taxon>Schizosaccharomycetales</taxon>
        <taxon>Schizosaccharomycetaceae</taxon>
        <taxon>Schizosaccharomyces</taxon>
    </lineage>
</organism>
<sequence>MFERTLGLDEASSEELPREVSSSILLTLFPQCFISSSGNGFQGEPTQIAVHVQGWVREDPKARPFSRKDRVMFSFLRRYVGLPPQDSIEPNMSFQEETMTFVDTTPCMESTNEPVEGLETNGHSRSEPNLKYHKQDSNTVSPSQSNTSIRSSYSLSNFVQRFMSPSTMSNYIASIGLKRCEHNFITRSANLLSRPIKNETVLIKIYSTDDSFKEHCVAEFQVITDQNGYFILKEIIPHFKTRNNKFSVEAVAIGPSSTDGQARAVLSEVPVLGRTGVSIISDIDDTVKNTRVVEGSKKVAENTLLAPLSEQYIEGVSDWFRVMTNLGATIHFVSNSPWQLWPMISEFFDTSNIPLIASIQLRHFSSVIQNLVEPAAQRKREALLHTIRNLGDRKLLLIGDNGEQDLDIYAEITTCFPDRVLGILIRDVQTDFHGKVQVRAPNDSIHVNPSGSVEGKESIGEEIGSKLNHKKPHKDVDVENASEYYQLEKEQGTEPSTFQLHRYFTYRVFMEDRNTGYRKAKTQVEHAVTRLPNVHYLTPCSNTKYSNGVIQDWYVRLARARGQVPEKIPIVMWRKGEECVLFTKKLSDEHL</sequence>
<dbReference type="EMBL" id="KE503207">
    <property type="protein sequence ID" value="EPX72252.1"/>
    <property type="molecule type" value="Genomic_DNA"/>
</dbReference>
<feature type="compositionally biased region" description="Basic and acidic residues" evidence="1">
    <location>
        <begin position="122"/>
        <end position="136"/>
    </location>
</feature>
<keyword evidence="4" id="KW-1185">Reference proteome</keyword>
<protein>
    <submittedName>
        <fullName evidence="3">Actin cortical patch protein</fullName>
    </submittedName>
</protein>
<dbReference type="InterPro" id="IPR019236">
    <property type="entry name" value="APP1_cat"/>
</dbReference>
<dbReference type="eggNOG" id="ENOG502QT5E">
    <property type="taxonomic scope" value="Eukaryota"/>
</dbReference>
<dbReference type="Pfam" id="PF09949">
    <property type="entry name" value="APP1_cat"/>
    <property type="match status" value="1"/>
</dbReference>
<dbReference type="InterPro" id="IPR052935">
    <property type="entry name" value="Mg2+_PAP"/>
</dbReference>
<gene>
    <name evidence="3" type="ORF">SOCG_00018</name>
</gene>
<name>S9PW72_SCHOY</name>
<dbReference type="OMA" id="NSPWQLW"/>
<dbReference type="PANTHER" id="PTHR28208">
    <property type="entry name" value="PHOSPHATIDATE PHOSPHATASE APP1"/>
    <property type="match status" value="1"/>
</dbReference>
<feature type="region of interest" description="Disordered" evidence="1">
    <location>
        <begin position="113"/>
        <end position="149"/>
    </location>
</feature>
<dbReference type="VEuPathDB" id="FungiDB:SOCG_00018"/>
<dbReference type="AlphaFoldDB" id="S9PW72"/>
<accession>S9PW72</accession>
<evidence type="ECO:0000256" key="1">
    <source>
        <dbReference type="SAM" id="MobiDB-lite"/>
    </source>
</evidence>